<dbReference type="PANTHER" id="PTHR21011:SF1">
    <property type="entry name" value="SMALL RIBOSOMAL SUBUNIT PROTEIN BS6M"/>
    <property type="match status" value="1"/>
</dbReference>
<dbReference type="InterPro" id="IPR035980">
    <property type="entry name" value="Ribosomal_bS6_sf"/>
</dbReference>
<name>A0A1F5NQM1_9BACT</name>
<dbReference type="EMBL" id="MFEJ01000023">
    <property type="protein sequence ID" value="OGE79989.1"/>
    <property type="molecule type" value="Genomic_DNA"/>
</dbReference>
<dbReference type="InterPro" id="IPR020814">
    <property type="entry name" value="Ribosomal_S6_plastid/chlpt"/>
</dbReference>
<keyword evidence="3" id="KW-0694">RNA-binding</keyword>
<dbReference type="GO" id="GO:0006412">
    <property type="term" value="P:translation"/>
    <property type="evidence" value="ECO:0007669"/>
    <property type="project" value="UniProtKB-UniRule"/>
</dbReference>
<feature type="compositionally biased region" description="Basic and acidic residues" evidence="4">
    <location>
        <begin position="141"/>
        <end position="152"/>
    </location>
</feature>
<evidence type="ECO:0000313" key="5">
    <source>
        <dbReference type="EMBL" id="OGE79989.1"/>
    </source>
</evidence>
<proteinExistence type="inferred from homology"/>
<dbReference type="GO" id="GO:0005840">
    <property type="term" value="C:ribosome"/>
    <property type="evidence" value="ECO:0007669"/>
    <property type="project" value="UniProtKB-KW"/>
</dbReference>
<comment type="caution">
    <text evidence="5">The sequence shown here is derived from an EMBL/GenBank/DDBJ whole genome shotgun (WGS) entry which is preliminary data.</text>
</comment>
<dbReference type="SUPFAM" id="SSF54995">
    <property type="entry name" value="Ribosomal protein S6"/>
    <property type="match status" value="1"/>
</dbReference>
<dbReference type="Proteomes" id="UP000176233">
    <property type="component" value="Unassembled WGS sequence"/>
</dbReference>
<dbReference type="InterPro" id="IPR000529">
    <property type="entry name" value="Ribosomal_bS6"/>
</dbReference>
<dbReference type="GO" id="GO:0003735">
    <property type="term" value="F:structural constituent of ribosome"/>
    <property type="evidence" value="ECO:0007669"/>
    <property type="project" value="InterPro"/>
</dbReference>
<organism evidence="5 6">
    <name type="scientific">Candidatus Doudnabacteria bacterium RIFCSPHIGHO2_01_FULL_45_18</name>
    <dbReference type="NCBI Taxonomy" id="1817823"/>
    <lineage>
        <taxon>Bacteria</taxon>
        <taxon>Candidatus Doudnaibacteriota</taxon>
    </lineage>
</organism>
<gene>
    <name evidence="3" type="primary">rpsF</name>
    <name evidence="5" type="ORF">A2660_02745</name>
</gene>
<evidence type="ECO:0000256" key="2">
    <source>
        <dbReference type="ARBA" id="ARBA00035294"/>
    </source>
</evidence>
<dbReference type="CDD" id="cd00473">
    <property type="entry name" value="bS6"/>
    <property type="match status" value="1"/>
</dbReference>
<dbReference type="GO" id="GO:1990904">
    <property type="term" value="C:ribonucleoprotein complex"/>
    <property type="evidence" value="ECO:0007669"/>
    <property type="project" value="UniProtKB-KW"/>
</dbReference>
<evidence type="ECO:0000313" key="6">
    <source>
        <dbReference type="Proteomes" id="UP000176233"/>
    </source>
</evidence>
<dbReference type="PANTHER" id="PTHR21011">
    <property type="entry name" value="MITOCHONDRIAL 28S RIBOSOMAL PROTEIN S6"/>
    <property type="match status" value="1"/>
</dbReference>
<keyword evidence="3 5" id="KW-0689">Ribosomal protein</keyword>
<evidence type="ECO:0000256" key="4">
    <source>
        <dbReference type="SAM" id="MobiDB-lite"/>
    </source>
</evidence>
<dbReference type="InterPro" id="IPR014717">
    <property type="entry name" value="Transl_elong_EF1B/ribsomal_bS6"/>
</dbReference>
<dbReference type="AlphaFoldDB" id="A0A1F5NQM1"/>
<reference evidence="5 6" key="1">
    <citation type="journal article" date="2016" name="Nat. Commun.">
        <title>Thousands of microbial genomes shed light on interconnected biogeochemical processes in an aquifer system.</title>
        <authorList>
            <person name="Anantharaman K."/>
            <person name="Brown C.T."/>
            <person name="Hug L.A."/>
            <person name="Sharon I."/>
            <person name="Castelle C.J."/>
            <person name="Probst A.J."/>
            <person name="Thomas B.C."/>
            <person name="Singh A."/>
            <person name="Wilkins M.J."/>
            <person name="Karaoz U."/>
            <person name="Brodie E.L."/>
            <person name="Williams K.H."/>
            <person name="Hubbard S.S."/>
            <person name="Banfield J.F."/>
        </authorList>
    </citation>
    <scope>NUCLEOTIDE SEQUENCE [LARGE SCALE GENOMIC DNA]</scope>
</reference>
<dbReference type="GO" id="GO:0005737">
    <property type="term" value="C:cytoplasm"/>
    <property type="evidence" value="ECO:0007669"/>
    <property type="project" value="UniProtKB-ARBA"/>
</dbReference>
<feature type="region of interest" description="Disordered" evidence="4">
    <location>
        <begin position="141"/>
        <end position="173"/>
    </location>
</feature>
<comment type="function">
    <text evidence="3">Binds together with bS18 to 16S ribosomal RNA.</text>
</comment>
<keyword evidence="3" id="KW-0687">Ribonucleoprotein</keyword>
<evidence type="ECO:0000256" key="1">
    <source>
        <dbReference type="ARBA" id="ARBA00009512"/>
    </source>
</evidence>
<keyword evidence="3" id="KW-0699">rRNA-binding</keyword>
<dbReference type="Pfam" id="PF01250">
    <property type="entry name" value="Ribosomal_S6"/>
    <property type="match status" value="1"/>
</dbReference>
<evidence type="ECO:0000256" key="3">
    <source>
        <dbReference type="HAMAP-Rule" id="MF_00360"/>
    </source>
</evidence>
<dbReference type="Gene3D" id="3.30.70.60">
    <property type="match status" value="1"/>
</dbReference>
<comment type="similarity">
    <text evidence="1 3">Belongs to the bacterial ribosomal protein bS6 family.</text>
</comment>
<protein>
    <recommendedName>
        <fullName evidence="2 3">Small ribosomal subunit protein bS6</fullName>
    </recommendedName>
</protein>
<dbReference type="NCBIfam" id="TIGR00166">
    <property type="entry name" value="S6"/>
    <property type="match status" value="1"/>
</dbReference>
<accession>A0A1F5NQM1</accession>
<dbReference type="HAMAP" id="MF_00360">
    <property type="entry name" value="Ribosomal_bS6"/>
    <property type="match status" value="1"/>
</dbReference>
<sequence>MVHFFAKMAKLYKLTQYSFHLGRDDSPPKADPPLAEKEPLSMPKYELMYILSSAVSDNDVPQVSEEVNKFLTDSGATLLAQEMLGKKKLAYPIKKTRNGFYVVQTFNLEGPKLTSLDNKLRSMEHIIRYLVANIDEQERRAAKDKTVQEKMRASRKPIPRKPEPAGPEIKLTDTELEQQIEKALESEDLSK</sequence>
<dbReference type="GO" id="GO:0070181">
    <property type="term" value="F:small ribosomal subunit rRNA binding"/>
    <property type="evidence" value="ECO:0007669"/>
    <property type="project" value="TreeGrafter"/>
</dbReference>